<dbReference type="Proteomes" id="UP000041254">
    <property type="component" value="Unassembled WGS sequence"/>
</dbReference>
<reference evidence="2 3" key="1">
    <citation type="submission" date="2014-11" db="EMBL/GenBank/DDBJ databases">
        <authorList>
            <person name="Zhu J."/>
            <person name="Qi W."/>
            <person name="Song R."/>
        </authorList>
    </citation>
    <scope>NUCLEOTIDE SEQUENCE [LARGE SCALE GENOMIC DNA]</scope>
</reference>
<evidence type="ECO:0000313" key="3">
    <source>
        <dbReference type="Proteomes" id="UP000041254"/>
    </source>
</evidence>
<feature type="region of interest" description="Disordered" evidence="1">
    <location>
        <begin position="20"/>
        <end position="72"/>
    </location>
</feature>
<proteinExistence type="predicted"/>
<keyword evidence="3" id="KW-1185">Reference proteome</keyword>
<dbReference type="AlphaFoldDB" id="A0A0G4F2A4"/>
<dbReference type="InParanoid" id="A0A0G4F2A4"/>
<gene>
    <name evidence="2" type="ORF">Vbra_5577</name>
</gene>
<organism evidence="2 3">
    <name type="scientific">Vitrella brassicaformis (strain CCMP3155)</name>
    <dbReference type="NCBI Taxonomy" id="1169540"/>
    <lineage>
        <taxon>Eukaryota</taxon>
        <taxon>Sar</taxon>
        <taxon>Alveolata</taxon>
        <taxon>Colpodellida</taxon>
        <taxon>Vitrellaceae</taxon>
        <taxon>Vitrella</taxon>
    </lineage>
</organism>
<accession>A0A0G4F2A4</accession>
<evidence type="ECO:0000256" key="1">
    <source>
        <dbReference type="SAM" id="MobiDB-lite"/>
    </source>
</evidence>
<dbReference type="EMBL" id="CDMY01000366">
    <property type="protein sequence ID" value="CEM06243.1"/>
    <property type="molecule type" value="Genomic_DNA"/>
</dbReference>
<protein>
    <submittedName>
        <fullName evidence="2">Uncharacterized protein</fullName>
    </submittedName>
</protein>
<dbReference type="VEuPathDB" id="CryptoDB:Vbra_5577"/>
<feature type="compositionally biased region" description="Low complexity" evidence="1">
    <location>
        <begin position="353"/>
        <end position="370"/>
    </location>
</feature>
<feature type="compositionally biased region" description="Polar residues" evidence="1">
    <location>
        <begin position="53"/>
        <end position="63"/>
    </location>
</feature>
<evidence type="ECO:0000313" key="2">
    <source>
        <dbReference type="EMBL" id="CEM06243.1"/>
    </source>
</evidence>
<sequence>MLPSKSTASKTDSLLQRLTMQASPGSPILNCGGGDMSNRRGLVSEQRDGKKSPMSNLFSTSKSPSDDGMDDTRDMRHEYTHWTDFAAKVDDDIRQLYGELGMTNDLGYDSHRTRITQVENAIRDLRAQVEMRRFGGVGGGTSGRELQGILKRQQQQDTMLRGLSSTVAALDRRPSVFDEVDVLLKDVQKQIDHYRGQEESNSSQFRQRIVQLQMQLDDLQQKHVLMLSTLNQNVSACLAQTVDKANKEQQEAAHRQASLKSYEDSFAAFKAETLARLDALQNDVNSISWQMGSTFQMINYRLTQLEQTRSNDTNTHIPVLALQLQHPFPLAIPPNIIKHPQQMACTAANSKENTSTSSNTNSSGSGSTGSHASDPLQAPPHLHLEPLALHAEAIDSPSAKKQHTVWVPLRQADGGEQTHMEKGNTQEDIVPKPLPVVRGSVFEMLMPWVEGKLRTKNFCCVQEYKGSVCGFAYDNMLANMSFVPHPKAHNLIVFTNPHSDTPEVAILFQTWPNALDKKNKPQPPGEGTIRFLSPSAGQPPRLALADISESNTLTDRRVVGDALIMAPAAGAGKGRWCMQIRGVLRAGQGRDADMRAYSVFEGTKQGEGRGWPPRRAADVLVFRVMEAVPKAVDT</sequence>
<feature type="region of interest" description="Disordered" evidence="1">
    <location>
        <begin position="344"/>
        <end position="380"/>
    </location>
</feature>
<name>A0A0G4F2A4_VITBC</name>